<sequence>MLKSRQSWNSVVRATDHPLRHKSDGPKLKDKVEFRRWTDRGFSNKVFVGWIYSERVTVMQCCSAILYHSGFQQIPGILARVLFPTPSISKEGHSSLCLYRQAAFSASLIQF</sequence>
<evidence type="ECO:0000313" key="2">
    <source>
        <dbReference type="Proteomes" id="UP001054945"/>
    </source>
</evidence>
<name>A0AAV4M7F1_CAEEX</name>
<organism evidence="1 2">
    <name type="scientific">Caerostris extrusa</name>
    <name type="common">Bark spider</name>
    <name type="synonym">Caerostris bankana</name>
    <dbReference type="NCBI Taxonomy" id="172846"/>
    <lineage>
        <taxon>Eukaryota</taxon>
        <taxon>Metazoa</taxon>
        <taxon>Ecdysozoa</taxon>
        <taxon>Arthropoda</taxon>
        <taxon>Chelicerata</taxon>
        <taxon>Arachnida</taxon>
        <taxon>Araneae</taxon>
        <taxon>Araneomorphae</taxon>
        <taxon>Entelegynae</taxon>
        <taxon>Araneoidea</taxon>
        <taxon>Araneidae</taxon>
        <taxon>Caerostris</taxon>
    </lineage>
</organism>
<keyword evidence="2" id="KW-1185">Reference proteome</keyword>
<protein>
    <submittedName>
        <fullName evidence="1">Uncharacterized protein</fullName>
    </submittedName>
</protein>
<accession>A0AAV4M7F1</accession>
<gene>
    <name evidence="1" type="ORF">CEXT_237321</name>
</gene>
<reference evidence="1 2" key="1">
    <citation type="submission" date="2021-06" db="EMBL/GenBank/DDBJ databases">
        <title>Caerostris extrusa draft genome.</title>
        <authorList>
            <person name="Kono N."/>
            <person name="Arakawa K."/>
        </authorList>
    </citation>
    <scope>NUCLEOTIDE SEQUENCE [LARGE SCALE GENOMIC DNA]</scope>
</reference>
<proteinExistence type="predicted"/>
<dbReference type="EMBL" id="BPLR01001952">
    <property type="protein sequence ID" value="GIX68323.1"/>
    <property type="molecule type" value="Genomic_DNA"/>
</dbReference>
<dbReference type="Proteomes" id="UP001054945">
    <property type="component" value="Unassembled WGS sequence"/>
</dbReference>
<evidence type="ECO:0000313" key="1">
    <source>
        <dbReference type="EMBL" id="GIX68323.1"/>
    </source>
</evidence>
<dbReference type="AlphaFoldDB" id="A0AAV4M7F1"/>
<comment type="caution">
    <text evidence="1">The sequence shown here is derived from an EMBL/GenBank/DDBJ whole genome shotgun (WGS) entry which is preliminary data.</text>
</comment>